<dbReference type="EMBL" id="FNIL01000001">
    <property type="protein sequence ID" value="SDN39770.1"/>
    <property type="molecule type" value="Genomic_DNA"/>
</dbReference>
<dbReference type="GO" id="GO:0003684">
    <property type="term" value="F:damaged DNA binding"/>
    <property type="evidence" value="ECO:0007669"/>
    <property type="project" value="InterPro"/>
</dbReference>
<evidence type="ECO:0000313" key="6">
    <source>
        <dbReference type="Proteomes" id="UP000198778"/>
    </source>
</evidence>
<dbReference type="NCBIfam" id="NF002677">
    <property type="entry name" value="PRK02406.1"/>
    <property type="match status" value="1"/>
</dbReference>
<dbReference type="SUPFAM" id="SSF56672">
    <property type="entry name" value="DNA/RNA polymerases"/>
    <property type="match status" value="1"/>
</dbReference>
<keyword evidence="3" id="KW-0239">DNA-directed DNA polymerase</keyword>
<dbReference type="GO" id="GO:0000287">
    <property type="term" value="F:magnesium ion binding"/>
    <property type="evidence" value="ECO:0007669"/>
    <property type="project" value="UniProtKB-UniRule"/>
</dbReference>
<dbReference type="InterPro" id="IPR001126">
    <property type="entry name" value="UmuC"/>
</dbReference>
<dbReference type="GO" id="GO:0005829">
    <property type="term" value="C:cytosol"/>
    <property type="evidence" value="ECO:0007669"/>
    <property type="project" value="TreeGrafter"/>
</dbReference>
<feature type="binding site" evidence="3">
    <location>
        <position position="10"/>
    </location>
    <ligand>
        <name>Mg(2+)</name>
        <dbReference type="ChEBI" id="CHEBI:18420"/>
    </ligand>
</feature>
<dbReference type="GO" id="GO:0042276">
    <property type="term" value="P:error-prone translesion synthesis"/>
    <property type="evidence" value="ECO:0007669"/>
    <property type="project" value="TreeGrafter"/>
</dbReference>
<dbReference type="Pfam" id="PF14520">
    <property type="entry name" value="HHH_5"/>
    <property type="match status" value="1"/>
</dbReference>
<evidence type="ECO:0000259" key="4">
    <source>
        <dbReference type="PROSITE" id="PS50173"/>
    </source>
</evidence>
<dbReference type="InterPro" id="IPR017961">
    <property type="entry name" value="DNA_pol_Y-fam_little_finger"/>
</dbReference>
<dbReference type="Pfam" id="PF11799">
    <property type="entry name" value="IMS_C"/>
    <property type="match status" value="1"/>
</dbReference>
<organism evidence="5 6">
    <name type="scientific">Alkalicoccus daliensis</name>
    <dbReference type="NCBI Taxonomy" id="745820"/>
    <lineage>
        <taxon>Bacteria</taxon>
        <taxon>Bacillati</taxon>
        <taxon>Bacillota</taxon>
        <taxon>Bacilli</taxon>
        <taxon>Bacillales</taxon>
        <taxon>Bacillaceae</taxon>
        <taxon>Alkalicoccus</taxon>
    </lineage>
</organism>
<gene>
    <name evidence="3" type="primary">dinB</name>
    <name evidence="5" type="ORF">SAMN04488053_101723</name>
</gene>
<comment type="catalytic activity">
    <reaction evidence="3">
        <text>DNA(n) + a 2'-deoxyribonucleoside 5'-triphosphate = DNA(n+1) + diphosphate</text>
        <dbReference type="Rhea" id="RHEA:22508"/>
        <dbReference type="Rhea" id="RHEA-COMP:17339"/>
        <dbReference type="Rhea" id="RHEA-COMP:17340"/>
        <dbReference type="ChEBI" id="CHEBI:33019"/>
        <dbReference type="ChEBI" id="CHEBI:61560"/>
        <dbReference type="ChEBI" id="CHEBI:173112"/>
        <dbReference type="EC" id="2.7.7.7"/>
    </reaction>
</comment>
<dbReference type="InterPro" id="IPR043502">
    <property type="entry name" value="DNA/RNA_pol_sf"/>
</dbReference>
<dbReference type="InterPro" id="IPR036775">
    <property type="entry name" value="DNA_pol_Y-fam_lit_finger_sf"/>
</dbReference>
<keyword evidence="3" id="KW-0235">DNA replication</keyword>
<feature type="site" description="Substrate discrimination" evidence="3">
    <location>
        <position position="15"/>
    </location>
</feature>
<dbReference type="Gene3D" id="1.10.150.20">
    <property type="entry name" value="5' to 3' exonuclease, C-terminal subdomain"/>
    <property type="match status" value="1"/>
</dbReference>
<dbReference type="Gene3D" id="3.30.1490.100">
    <property type="entry name" value="DNA polymerase, Y-family, little finger domain"/>
    <property type="match status" value="1"/>
</dbReference>
<dbReference type="CDD" id="cd03586">
    <property type="entry name" value="PolY_Pol_IV_kappa"/>
    <property type="match status" value="1"/>
</dbReference>
<keyword evidence="3" id="KW-0234">DNA repair</keyword>
<dbReference type="Pfam" id="PF00817">
    <property type="entry name" value="IMS"/>
    <property type="match status" value="1"/>
</dbReference>
<name>A0A1H0B2A2_9BACI</name>
<dbReference type="NCBIfam" id="NF002492">
    <property type="entry name" value="PRK01810.1"/>
    <property type="match status" value="1"/>
</dbReference>
<comment type="cofactor">
    <cofactor evidence="3">
        <name>Mg(2+)</name>
        <dbReference type="ChEBI" id="CHEBI:18420"/>
    </cofactor>
    <text evidence="3">Binds 2 magnesium ions per subunit.</text>
</comment>
<dbReference type="GO" id="GO:0003887">
    <property type="term" value="F:DNA-directed DNA polymerase activity"/>
    <property type="evidence" value="ECO:0007669"/>
    <property type="project" value="UniProtKB-UniRule"/>
</dbReference>
<dbReference type="PANTHER" id="PTHR11076:SF33">
    <property type="entry name" value="DNA POLYMERASE KAPPA"/>
    <property type="match status" value="1"/>
</dbReference>
<dbReference type="AlphaFoldDB" id="A0A1H0B2A2"/>
<dbReference type="STRING" id="745820.SAMN04488053_101723"/>
<evidence type="ECO:0000256" key="3">
    <source>
        <dbReference type="HAMAP-Rule" id="MF_01113"/>
    </source>
</evidence>
<dbReference type="InterPro" id="IPR043128">
    <property type="entry name" value="Rev_trsase/Diguanyl_cyclase"/>
</dbReference>
<dbReference type="InterPro" id="IPR050116">
    <property type="entry name" value="DNA_polymerase-Y"/>
</dbReference>
<dbReference type="SUPFAM" id="SSF100879">
    <property type="entry name" value="Lesion bypass DNA polymerase (Y-family), little finger domain"/>
    <property type="match status" value="1"/>
</dbReference>
<evidence type="ECO:0000313" key="5">
    <source>
        <dbReference type="EMBL" id="SDN39770.1"/>
    </source>
</evidence>
<keyword evidence="3" id="KW-0227">DNA damage</keyword>
<sequence>MTARVVFHVDMNSFYASVEVADDPSLLGKPLAIAGNAKKRKGIVVTASYEARAKGIKPPVPLWEAKKLCRDLIVKEPRFERYREKSKQMFQILMEYSELVQPVSIDEGYMDVTHTTSRNSAIHMAETIQQRLLKELGLPSSIGIAPNKFLAKTASDMKKPMGITVLRKREVSTKLWPMAAVEMHGIGEKTAKKLEHHGIKTIGDIAGEDPEKLSRIFGAGGRRMYERAYGIDNRPVDPEEAKQFKSIGHSRTLEEDAVDTKDVYPALTLMSDSVSERLKKKHVYASGIQLTIRYADWETVQRSARLPAPLDDGSIILSTAIKIWENSWNGKPVRLVGVTGIDLVPKGQANKQLDLFSYQSDKKSWEREELLENLNKKFGEGKVRRGFNQPPLN</sequence>
<dbReference type="EC" id="2.7.7.7" evidence="3"/>
<dbReference type="Gene3D" id="3.40.1170.60">
    <property type="match status" value="1"/>
</dbReference>
<evidence type="ECO:0000256" key="1">
    <source>
        <dbReference type="ARBA" id="ARBA00010945"/>
    </source>
</evidence>
<proteinExistence type="inferred from homology"/>
<keyword evidence="3" id="KW-0808">Transferase</keyword>
<keyword evidence="3" id="KW-0460">Magnesium</keyword>
<evidence type="ECO:0000256" key="2">
    <source>
        <dbReference type="ARBA" id="ARBA00022695"/>
    </source>
</evidence>
<dbReference type="InterPro" id="IPR022880">
    <property type="entry name" value="DNApol_IV"/>
</dbReference>
<dbReference type="Proteomes" id="UP000198778">
    <property type="component" value="Unassembled WGS sequence"/>
</dbReference>
<dbReference type="PANTHER" id="PTHR11076">
    <property type="entry name" value="DNA REPAIR POLYMERASE UMUC / TRANSFERASE FAMILY MEMBER"/>
    <property type="match status" value="1"/>
</dbReference>
<comment type="subcellular location">
    <subcellularLocation>
        <location evidence="3">Cytoplasm</location>
    </subcellularLocation>
</comment>
<feature type="active site" evidence="3">
    <location>
        <position position="107"/>
    </location>
</feature>
<dbReference type="RefSeq" id="WP_244516635.1">
    <property type="nucleotide sequence ID" value="NZ_FNIL01000001.1"/>
</dbReference>
<dbReference type="GO" id="GO:0009432">
    <property type="term" value="P:SOS response"/>
    <property type="evidence" value="ECO:0007669"/>
    <property type="project" value="TreeGrafter"/>
</dbReference>
<dbReference type="PROSITE" id="PS50173">
    <property type="entry name" value="UMUC"/>
    <property type="match status" value="1"/>
</dbReference>
<keyword evidence="3" id="KW-0479">Metal-binding</keyword>
<protein>
    <recommendedName>
        <fullName evidence="3">DNA polymerase IV</fullName>
        <shortName evidence="3">Pol IV</shortName>
        <ecNumber evidence="3">2.7.7.7</ecNumber>
    </recommendedName>
</protein>
<keyword evidence="3" id="KW-0963">Cytoplasm</keyword>
<comment type="subunit">
    <text evidence="3">Monomer.</text>
</comment>
<reference evidence="6" key="1">
    <citation type="submission" date="2016-10" db="EMBL/GenBank/DDBJ databases">
        <authorList>
            <person name="Varghese N."/>
            <person name="Submissions S."/>
        </authorList>
    </citation>
    <scope>NUCLEOTIDE SEQUENCE [LARGE SCALE GENOMIC DNA]</scope>
    <source>
        <strain evidence="6">CGMCC 1.10369</strain>
    </source>
</reference>
<keyword evidence="3" id="KW-0515">Mutator protein</keyword>
<comment type="similarity">
    <text evidence="1 3">Belongs to the DNA polymerase type-Y family.</text>
</comment>
<comment type="function">
    <text evidence="3">Poorly processive, error-prone DNA polymerase involved in untargeted mutagenesis. Copies undamaged DNA at stalled replication forks, which arise in vivo from mismatched or misaligned primer ends. These misaligned primers can be extended by PolIV. Exhibits no 3'-5' exonuclease (proofreading) activity. May be involved in translesional synthesis, in conjunction with the beta clamp from PolIII.</text>
</comment>
<keyword evidence="3" id="KW-0238">DNA-binding</keyword>
<feature type="domain" description="UmuC" evidence="4">
    <location>
        <begin position="6"/>
        <end position="187"/>
    </location>
</feature>
<dbReference type="Gene3D" id="3.30.70.270">
    <property type="match status" value="1"/>
</dbReference>
<feature type="binding site" evidence="3">
    <location>
        <position position="106"/>
    </location>
    <ligand>
        <name>Mg(2+)</name>
        <dbReference type="ChEBI" id="CHEBI:18420"/>
    </ligand>
</feature>
<keyword evidence="6" id="KW-1185">Reference proteome</keyword>
<dbReference type="HAMAP" id="MF_01113">
    <property type="entry name" value="DNApol_IV"/>
    <property type="match status" value="1"/>
</dbReference>
<dbReference type="GO" id="GO:0006281">
    <property type="term" value="P:DNA repair"/>
    <property type="evidence" value="ECO:0007669"/>
    <property type="project" value="UniProtKB-UniRule"/>
</dbReference>
<accession>A0A1H0B2A2</accession>
<keyword evidence="2 3" id="KW-0548">Nucleotidyltransferase</keyword>
<dbReference type="GO" id="GO:0006261">
    <property type="term" value="P:DNA-templated DNA replication"/>
    <property type="evidence" value="ECO:0007669"/>
    <property type="project" value="UniProtKB-UniRule"/>
</dbReference>